<reference evidence="2 3" key="1">
    <citation type="journal article" date="2013" name="PLoS Genet.">
        <title>Comparative genome structure, secondary metabolite, and effector coding capacity across Cochliobolus pathogens.</title>
        <authorList>
            <person name="Condon B.J."/>
            <person name="Leng Y."/>
            <person name="Wu D."/>
            <person name="Bushley K.E."/>
            <person name="Ohm R.A."/>
            <person name="Otillar R."/>
            <person name="Martin J."/>
            <person name="Schackwitz W."/>
            <person name="Grimwood J."/>
            <person name="MohdZainudin N."/>
            <person name="Xue C."/>
            <person name="Wang R."/>
            <person name="Manning V.A."/>
            <person name="Dhillon B."/>
            <person name="Tu Z.J."/>
            <person name="Steffenson B.J."/>
            <person name="Salamov A."/>
            <person name="Sun H."/>
            <person name="Lowry S."/>
            <person name="LaButti K."/>
            <person name="Han J."/>
            <person name="Copeland A."/>
            <person name="Lindquist E."/>
            <person name="Barry K."/>
            <person name="Schmutz J."/>
            <person name="Baker S.E."/>
            <person name="Ciuffetti L.M."/>
            <person name="Grigoriev I.V."/>
            <person name="Zhong S."/>
            <person name="Turgeon B.G."/>
        </authorList>
    </citation>
    <scope>NUCLEOTIDE SEQUENCE [LARGE SCALE GENOMIC DNA]</scope>
    <source>
        <strain evidence="2 3">26-R-13</strain>
    </source>
</reference>
<proteinExistence type="predicted"/>
<feature type="signal peptide" evidence="1">
    <location>
        <begin position="1"/>
        <end position="24"/>
    </location>
</feature>
<dbReference type="OrthoDB" id="3690392at2759"/>
<dbReference type="GeneID" id="19154505"/>
<dbReference type="KEGG" id="bze:COCCADRAFT_98109"/>
<gene>
    <name evidence="2" type="ORF">COCCADRAFT_98109</name>
</gene>
<accession>W6YMR7</accession>
<dbReference type="RefSeq" id="XP_007713036.1">
    <property type="nucleotide sequence ID" value="XM_007714846.1"/>
</dbReference>
<evidence type="ECO:0000256" key="1">
    <source>
        <dbReference type="SAM" id="SignalP"/>
    </source>
</evidence>
<dbReference type="EMBL" id="KI964627">
    <property type="protein sequence ID" value="EUC32686.1"/>
    <property type="molecule type" value="Genomic_DNA"/>
</dbReference>
<name>W6YMR7_COCC2</name>
<evidence type="ECO:0000313" key="3">
    <source>
        <dbReference type="Proteomes" id="UP000053841"/>
    </source>
</evidence>
<evidence type="ECO:0000313" key="2">
    <source>
        <dbReference type="EMBL" id="EUC32686.1"/>
    </source>
</evidence>
<keyword evidence="1" id="KW-0732">Signal</keyword>
<dbReference type="HOGENOM" id="CLU_2922462_0_0_1"/>
<feature type="chain" id="PRO_5004889048" evidence="1">
    <location>
        <begin position="25"/>
        <end position="63"/>
    </location>
</feature>
<sequence length="63" mass="6774">MNGMMTSFAIFIIHCEILIPLSIGLKLDAGIERMQVADSKSNVPTGRVHIAYGKGWYGPGPVA</sequence>
<protein>
    <submittedName>
        <fullName evidence="2">Uncharacterized protein</fullName>
    </submittedName>
</protein>
<dbReference type="AlphaFoldDB" id="W6YMR7"/>
<keyword evidence="3" id="KW-1185">Reference proteome</keyword>
<dbReference type="Proteomes" id="UP000053841">
    <property type="component" value="Unassembled WGS sequence"/>
</dbReference>
<organism evidence="2 3">
    <name type="scientific">Cochliobolus carbonum (strain 26-R-13)</name>
    <name type="common">Maize leaf spot fungus</name>
    <name type="synonym">Bipolaris zeicola</name>
    <dbReference type="NCBI Taxonomy" id="930089"/>
    <lineage>
        <taxon>Eukaryota</taxon>
        <taxon>Fungi</taxon>
        <taxon>Dikarya</taxon>
        <taxon>Ascomycota</taxon>
        <taxon>Pezizomycotina</taxon>
        <taxon>Dothideomycetes</taxon>
        <taxon>Pleosporomycetidae</taxon>
        <taxon>Pleosporales</taxon>
        <taxon>Pleosporineae</taxon>
        <taxon>Pleosporaceae</taxon>
        <taxon>Bipolaris</taxon>
    </lineage>
</organism>